<feature type="region of interest" description="Disordered" evidence="2">
    <location>
        <begin position="1"/>
        <end position="38"/>
    </location>
</feature>
<keyword evidence="4" id="KW-1185">Reference proteome</keyword>
<keyword evidence="1" id="KW-0052">Apoplast</keyword>
<dbReference type="EMBL" id="JAWPEI010000003">
    <property type="protein sequence ID" value="KAK4730520.1"/>
    <property type="molecule type" value="Genomic_DNA"/>
</dbReference>
<evidence type="ECO:0000313" key="4">
    <source>
        <dbReference type="Proteomes" id="UP001311915"/>
    </source>
</evidence>
<dbReference type="PANTHER" id="PTHR46215">
    <property type="entry name" value="DIRIGENT PROTEIN 24-RELATED"/>
    <property type="match status" value="1"/>
</dbReference>
<evidence type="ECO:0000313" key="3">
    <source>
        <dbReference type="EMBL" id="KAK4730520.1"/>
    </source>
</evidence>
<comment type="caution">
    <text evidence="3">The sequence shown here is derived from an EMBL/GenBank/DDBJ whole genome shotgun (WGS) entry which is preliminary data.</text>
</comment>
<reference evidence="3 4" key="1">
    <citation type="submission" date="2023-10" db="EMBL/GenBank/DDBJ databases">
        <title>Genome-Wide Identification Analysis in wild type Solanum Pinnatisectum Reveals Some Genes Defensing Phytophthora Infestans.</title>
        <authorList>
            <person name="Sun C."/>
        </authorList>
    </citation>
    <scope>NUCLEOTIDE SEQUENCE [LARGE SCALE GENOMIC DNA]</scope>
    <source>
        <strain evidence="3">LQN</strain>
        <tissue evidence="3">Leaf</tissue>
    </source>
</reference>
<gene>
    <name evidence="3" type="ORF">R3W88_023508</name>
</gene>
<sequence length="250" mass="26019">MVPVADPSIPAATVAPPADIPTEPEPDSAPADSVAPPVDVTNTGQTWAIATSGGVAAAANSGATEANPVADHPMFSFFMHDIVGGLRPSGRVVTGIIANSDANNLPFSKPNNQIFPISGGVSVNNIINLANTLLQNSGNNNILNGGNNQPFVTAGQLPSDLSLLQLMFGSITVTLTALFHGEHDHEVDHSISFYGIHRTATPISHIAIIGGTGKYENAKGYASIETLPHVDQHTIDGVETFTHFTVHLIP</sequence>
<dbReference type="PANTHER" id="PTHR46215:SF10">
    <property type="entry name" value="DIRIGENT PROTEIN"/>
    <property type="match status" value="1"/>
</dbReference>
<name>A0AAV9M0Y6_9SOLN</name>
<comment type="subunit">
    <text evidence="1">Homodimer.</text>
</comment>
<feature type="compositionally biased region" description="Low complexity" evidence="2">
    <location>
        <begin position="28"/>
        <end position="38"/>
    </location>
</feature>
<organism evidence="3 4">
    <name type="scientific">Solanum pinnatisectum</name>
    <name type="common">tansyleaf nightshade</name>
    <dbReference type="NCBI Taxonomy" id="50273"/>
    <lineage>
        <taxon>Eukaryota</taxon>
        <taxon>Viridiplantae</taxon>
        <taxon>Streptophyta</taxon>
        <taxon>Embryophyta</taxon>
        <taxon>Tracheophyta</taxon>
        <taxon>Spermatophyta</taxon>
        <taxon>Magnoliopsida</taxon>
        <taxon>eudicotyledons</taxon>
        <taxon>Gunneridae</taxon>
        <taxon>Pentapetalae</taxon>
        <taxon>asterids</taxon>
        <taxon>lamiids</taxon>
        <taxon>Solanales</taxon>
        <taxon>Solanaceae</taxon>
        <taxon>Solanoideae</taxon>
        <taxon>Solaneae</taxon>
        <taxon>Solanum</taxon>
    </lineage>
</organism>
<comment type="subcellular location">
    <subcellularLocation>
        <location evidence="1">Secreted</location>
        <location evidence="1">Extracellular space</location>
        <location evidence="1">Apoplast</location>
    </subcellularLocation>
</comment>
<dbReference type="GO" id="GO:0048046">
    <property type="term" value="C:apoplast"/>
    <property type="evidence" value="ECO:0007669"/>
    <property type="project" value="UniProtKB-SubCell"/>
</dbReference>
<comment type="function">
    <text evidence="1">Dirigent proteins impart stereoselectivity on the phenoxy radical-coupling reaction, yielding optically active lignans from two molecules of coniferyl alcohol in the biosynthesis of lignans, flavonolignans, and alkaloids and thus plays a central role in plant secondary metabolism.</text>
</comment>
<evidence type="ECO:0000256" key="1">
    <source>
        <dbReference type="RuleBase" id="RU363099"/>
    </source>
</evidence>
<evidence type="ECO:0000256" key="2">
    <source>
        <dbReference type="SAM" id="MobiDB-lite"/>
    </source>
</evidence>
<dbReference type="Pfam" id="PF03018">
    <property type="entry name" value="Dirigent"/>
    <property type="match status" value="1"/>
</dbReference>
<keyword evidence="1" id="KW-0964">Secreted</keyword>
<dbReference type="InterPro" id="IPR004265">
    <property type="entry name" value="Dirigent"/>
</dbReference>
<dbReference type="Proteomes" id="UP001311915">
    <property type="component" value="Unassembled WGS sequence"/>
</dbReference>
<protein>
    <recommendedName>
        <fullName evidence="1">Dirigent protein</fullName>
    </recommendedName>
</protein>
<accession>A0AAV9M0Y6</accession>
<proteinExistence type="inferred from homology"/>
<comment type="similarity">
    <text evidence="1">Belongs to the plant dirigent protein family.</text>
</comment>
<dbReference type="AlphaFoldDB" id="A0AAV9M0Y6"/>